<sequence length="80" mass="9431">MARTTAENVSSPAFNYLVVASQRRTRMVDRDGEATWPPPGNPAPTWKEWPVRRFGKWLDDWTAFHFNPHFPASYRRPDER</sequence>
<proteinExistence type="predicted"/>
<protein>
    <submittedName>
        <fullName evidence="1">Uncharacterized protein</fullName>
    </submittedName>
</protein>
<comment type="caution">
    <text evidence="1">The sequence shown here is derived from an EMBL/GenBank/DDBJ whole genome shotgun (WGS) entry which is preliminary data.</text>
</comment>
<reference evidence="1" key="1">
    <citation type="submission" date="2021-01" db="EMBL/GenBank/DDBJ databases">
        <title>Whole genome shotgun sequence of Spirilliplanes yamanashiensis NBRC 15828.</title>
        <authorList>
            <person name="Komaki H."/>
            <person name="Tamura T."/>
        </authorList>
    </citation>
    <scope>NUCLEOTIDE SEQUENCE</scope>
    <source>
        <strain evidence="1">NBRC 15828</strain>
    </source>
</reference>
<dbReference type="AlphaFoldDB" id="A0A8J3YC86"/>
<dbReference type="Proteomes" id="UP000652013">
    <property type="component" value="Unassembled WGS sequence"/>
</dbReference>
<evidence type="ECO:0000313" key="2">
    <source>
        <dbReference type="Proteomes" id="UP000652013"/>
    </source>
</evidence>
<evidence type="ECO:0000313" key="1">
    <source>
        <dbReference type="EMBL" id="GIJ05434.1"/>
    </source>
</evidence>
<accession>A0A8J3YC86</accession>
<keyword evidence="2" id="KW-1185">Reference proteome</keyword>
<organism evidence="1 2">
    <name type="scientific">Spirilliplanes yamanashiensis</name>
    <dbReference type="NCBI Taxonomy" id="42233"/>
    <lineage>
        <taxon>Bacteria</taxon>
        <taxon>Bacillati</taxon>
        <taxon>Actinomycetota</taxon>
        <taxon>Actinomycetes</taxon>
        <taxon>Micromonosporales</taxon>
        <taxon>Micromonosporaceae</taxon>
        <taxon>Spirilliplanes</taxon>
    </lineage>
</organism>
<dbReference type="EMBL" id="BOOY01000033">
    <property type="protein sequence ID" value="GIJ05434.1"/>
    <property type="molecule type" value="Genomic_DNA"/>
</dbReference>
<gene>
    <name evidence="1" type="ORF">Sya03_47860</name>
</gene>
<name>A0A8J3YC86_9ACTN</name>